<sequence length="145" mass="17062">MKNNNRTRNTLQAEHLKSLVLVFNETIYPTERMVTGLSNDTGLTRPQVKNWFYNRRRRLRRKRSKSEDRLTQLCEETSYQISTERMEPSYGGYAHSSYPSPHSQNHDKNKVTLPPIAVMFPNIFNEEYDYTLPPHVHPINISNPL</sequence>
<gene>
    <name evidence="9" type="ORF">C8R41DRAFT_915966</name>
</gene>
<evidence type="ECO:0000256" key="6">
    <source>
        <dbReference type="PROSITE-ProRule" id="PRU00108"/>
    </source>
</evidence>
<dbReference type="Gene3D" id="1.10.10.60">
    <property type="entry name" value="Homeodomain-like"/>
    <property type="match status" value="1"/>
</dbReference>
<dbReference type="PANTHER" id="PTHR24341">
    <property type="entry name" value="HOMEOBOX PROTEIN ENGRAILED"/>
    <property type="match status" value="1"/>
</dbReference>
<evidence type="ECO:0000313" key="9">
    <source>
        <dbReference type="EMBL" id="KAJ4498862.1"/>
    </source>
</evidence>
<dbReference type="PROSITE" id="PS50071">
    <property type="entry name" value="HOMEOBOX_2"/>
    <property type="match status" value="1"/>
</dbReference>
<keyword evidence="10" id="KW-1185">Reference proteome</keyword>
<dbReference type="InterPro" id="IPR009057">
    <property type="entry name" value="Homeodomain-like_sf"/>
</dbReference>
<protein>
    <recommendedName>
        <fullName evidence="8">Homeobox domain-containing protein</fullName>
    </recommendedName>
</protein>
<comment type="caution">
    <text evidence="9">The sequence shown here is derived from an EMBL/GenBank/DDBJ whole genome shotgun (WGS) entry which is preliminary data.</text>
</comment>
<dbReference type="PANTHER" id="PTHR24341:SF6">
    <property type="entry name" value="HOMEOBOX PROTEIN INVECTED"/>
    <property type="match status" value="1"/>
</dbReference>
<dbReference type="InterPro" id="IPR050720">
    <property type="entry name" value="Engrailed_Homeobox_TFs"/>
</dbReference>
<dbReference type="Proteomes" id="UP001150217">
    <property type="component" value="Unassembled WGS sequence"/>
</dbReference>
<dbReference type="SUPFAM" id="SSF46689">
    <property type="entry name" value="Homeodomain-like"/>
    <property type="match status" value="1"/>
</dbReference>
<comment type="similarity">
    <text evidence="2">Belongs to the engrailed homeobox family.</text>
</comment>
<evidence type="ECO:0000256" key="1">
    <source>
        <dbReference type="ARBA" id="ARBA00004123"/>
    </source>
</evidence>
<feature type="domain" description="Homeobox" evidence="8">
    <location>
        <begin position="2"/>
        <end position="62"/>
    </location>
</feature>
<evidence type="ECO:0000256" key="5">
    <source>
        <dbReference type="ARBA" id="ARBA00023242"/>
    </source>
</evidence>
<keyword evidence="3 6" id="KW-0238">DNA-binding</keyword>
<dbReference type="InterPro" id="IPR017970">
    <property type="entry name" value="Homeobox_CS"/>
</dbReference>
<evidence type="ECO:0000256" key="7">
    <source>
        <dbReference type="RuleBase" id="RU000682"/>
    </source>
</evidence>
<evidence type="ECO:0000256" key="4">
    <source>
        <dbReference type="ARBA" id="ARBA00023155"/>
    </source>
</evidence>
<dbReference type="Pfam" id="PF00046">
    <property type="entry name" value="Homeodomain"/>
    <property type="match status" value="1"/>
</dbReference>
<comment type="subcellular location">
    <subcellularLocation>
        <location evidence="1 6 7">Nucleus</location>
    </subcellularLocation>
</comment>
<dbReference type="PROSITE" id="PS00027">
    <property type="entry name" value="HOMEOBOX_1"/>
    <property type="match status" value="1"/>
</dbReference>
<dbReference type="EMBL" id="JANVFT010000013">
    <property type="protein sequence ID" value="KAJ4498862.1"/>
    <property type="molecule type" value="Genomic_DNA"/>
</dbReference>
<reference evidence="9" key="1">
    <citation type="submission" date="2022-08" db="EMBL/GenBank/DDBJ databases">
        <title>A Global Phylogenomic Analysis of the Shiitake Genus Lentinula.</title>
        <authorList>
            <consortium name="DOE Joint Genome Institute"/>
            <person name="Sierra-Patev S."/>
            <person name="Min B."/>
            <person name="Naranjo-Ortiz M."/>
            <person name="Looney B."/>
            <person name="Konkel Z."/>
            <person name="Slot J.C."/>
            <person name="Sakamoto Y."/>
            <person name="Steenwyk J.L."/>
            <person name="Rokas A."/>
            <person name="Carro J."/>
            <person name="Camarero S."/>
            <person name="Ferreira P."/>
            <person name="Molpeceres G."/>
            <person name="Ruiz-Duenas F.J."/>
            <person name="Serrano A."/>
            <person name="Henrissat B."/>
            <person name="Drula E."/>
            <person name="Hughes K.W."/>
            <person name="Mata J.L."/>
            <person name="Ishikawa N.K."/>
            <person name="Vargas-Isla R."/>
            <person name="Ushijima S."/>
            <person name="Smith C.A."/>
            <person name="Ahrendt S."/>
            <person name="Andreopoulos W."/>
            <person name="He G."/>
            <person name="Labutti K."/>
            <person name="Lipzen A."/>
            <person name="Ng V."/>
            <person name="Riley R."/>
            <person name="Sandor L."/>
            <person name="Barry K."/>
            <person name="Martinez A.T."/>
            <person name="Xiao Y."/>
            <person name="Gibbons J.G."/>
            <person name="Terashima K."/>
            <person name="Grigoriev I.V."/>
            <person name="Hibbett D.S."/>
        </authorList>
    </citation>
    <scope>NUCLEOTIDE SEQUENCE</scope>
    <source>
        <strain evidence="9">RHP3577 ss4</strain>
    </source>
</reference>
<keyword evidence="5 6" id="KW-0539">Nucleus</keyword>
<feature type="DNA-binding region" description="Homeobox" evidence="6">
    <location>
        <begin position="4"/>
        <end position="63"/>
    </location>
</feature>
<evidence type="ECO:0000313" key="10">
    <source>
        <dbReference type="Proteomes" id="UP001150217"/>
    </source>
</evidence>
<keyword evidence="4 6" id="KW-0371">Homeobox</keyword>
<accession>A0ABQ8VR87</accession>
<name>A0ABQ8VR87_9AGAR</name>
<dbReference type="SMART" id="SM00389">
    <property type="entry name" value="HOX"/>
    <property type="match status" value="1"/>
</dbReference>
<evidence type="ECO:0000256" key="3">
    <source>
        <dbReference type="ARBA" id="ARBA00023125"/>
    </source>
</evidence>
<organism evidence="9 10">
    <name type="scientific">Lentinula lateritia</name>
    <dbReference type="NCBI Taxonomy" id="40482"/>
    <lineage>
        <taxon>Eukaryota</taxon>
        <taxon>Fungi</taxon>
        <taxon>Dikarya</taxon>
        <taxon>Basidiomycota</taxon>
        <taxon>Agaricomycotina</taxon>
        <taxon>Agaricomycetes</taxon>
        <taxon>Agaricomycetidae</taxon>
        <taxon>Agaricales</taxon>
        <taxon>Marasmiineae</taxon>
        <taxon>Omphalotaceae</taxon>
        <taxon>Lentinula</taxon>
    </lineage>
</organism>
<evidence type="ECO:0000256" key="2">
    <source>
        <dbReference type="ARBA" id="ARBA00010896"/>
    </source>
</evidence>
<evidence type="ECO:0000259" key="8">
    <source>
        <dbReference type="PROSITE" id="PS50071"/>
    </source>
</evidence>
<proteinExistence type="inferred from homology"/>
<dbReference type="InterPro" id="IPR001356">
    <property type="entry name" value="HD"/>
</dbReference>
<dbReference type="CDD" id="cd00086">
    <property type="entry name" value="homeodomain"/>
    <property type="match status" value="1"/>
</dbReference>